<name>A0ABX0XH90_9BACT</name>
<dbReference type="Proteomes" id="UP000770785">
    <property type="component" value="Unassembled WGS sequence"/>
</dbReference>
<proteinExistence type="predicted"/>
<reference evidence="1 2" key="1">
    <citation type="submission" date="2020-03" db="EMBL/GenBank/DDBJ databases">
        <title>Genomic Encyclopedia of Type Strains, Phase IV (KMG-IV): sequencing the most valuable type-strain genomes for metagenomic binning, comparative biology and taxonomic classification.</title>
        <authorList>
            <person name="Goeker M."/>
        </authorList>
    </citation>
    <scope>NUCLEOTIDE SEQUENCE [LARGE SCALE GENOMIC DNA]</scope>
    <source>
        <strain evidence="1 2">DSM 105096</strain>
    </source>
</reference>
<organism evidence="1 2">
    <name type="scientific">Neolewinella antarctica</name>
    <dbReference type="NCBI Taxonomy" id="442734"/>
    <lineage>
        <taxon>Bacteria</taxon>
        <taxon>Pseudomonadati</taxon>
        <taxon>Bacteroidota</taxon>
        <taxon>Saprospiria</taxon>
        <taxon>Saprospirales</taxon>
        <taxon>Lewinellaceae</taxon>
        <taxon>Neolewinella</taxon>
    </lineage>
</organism>
<sequence length="80" mass="9014">MDSIVVRNYISVIDRLDLDSKLALLSALTDSIKSSLMSKKANKSELLNELYGSWSDVDESNLIDDIYEGRSIPDRDISFD</sequence>
<dbReference type="EMBL" id="JAATJH010000016">
    <property type="protein sequence ID" value="NJC28520.1"/>
    <property type="molecule type" value="Genomic_DNA"/>
</dbReference>
<keyword evidence="2" id="KW-1185">Reference proteome</keyword>
<comment type="caution">
    <text evidence="1">The sequence shown here is derived from an EMBL/GenBank/DDBJ whole genome shotgun (WGS) entry which is preliminary data.</text>
</comment>
<accession>A0ABX0XH90</accession>
<evidence type="ECO:0000313" key="2">
    <source>
        <dbReference type="Proteomes" id="UP000770785"/>
    </source>
</evidence>
<gene>
    <name evidence="1" type="ORF">GGR27_004045</name>
</gene>
<protein>
    <submittedName>
        <fullName evidence="1">Uncharacterized protein</fullName>
    </submittedName>
</protein>
<evidence type="ECO:0000313" key="1">
    <source>
        <dbReference type="EMBL" id="NJC28520.1"/>
    </source>
</evidence>